<comment type="caution">
    <text evidence="1">The sequence shown here is derived from an EMBL/GenBank/DDBJ whole genome shotgun (WGS) entry which is preliminary data.</text>
</comment>
<dbReference type="RefSeq" id="WP_135622442.1">
    <property type="nucleotide sequence ID" value="NZ_RQGD01000014.1"/>
</dbReference>
<evidence type="ECO:0000313" key="1">
    <source>
        <dbReference type="EMBL" id="TGL61860.1"/>
    </source>
</evidence>
<dbReference type="OrthoDB" id="345512at2"/>
<sequence>MIQRICLLYLILIVTYCEDGETKLEKQNKFQTEFLITLTRYREEGNCRKSILAENLVDKTLTCSRKPRGYCSINQSLITQGEINFLITEGKKVKDRNSNCETSFLQSGILLLTATTAKDEESIRSKHEYVTVSNCEDDGFILNENVRLATFSEIQLIESARGRIGRSAKLLSLSLLTTASIREKAKLCLEQEYSENEIDFFSNLVAGKVLLEVSK</sequence>
<name>A0A4R9K8X3_9LEPT</name>
<evidence type="ECO:0000313" key="2">
    <source>
        <dbReference type="Proteomes" id="UP000297693"/>
    </source>
</evidence>
<dbReference type="AlphaFoldDB" id="A0A4R9K8X3"/>
<gene>
    <name evidence="1" type="ORF">EHQ58_04400</name>
</gene>
<protein>
    <submittedName>
        <fullName evidence="1">Uncharacterized protein</fullName>
    </submittedName>
</protein>
<organism evidence="1 2">
    <name type="scientific">Leptospira ognonensis</name>
    <dbReference type="NCBI Taxonomy" id="2484945"/>
    <lineage>
        <taxon>Bacteria</taxon>
        <taxon>Pseudomonadati</taxon>
        <taxon>Spirochaetota</taxon>
        <taxon>Spirochaetia</taxon>
        <taxon>Leptospirales</taxon>
        <taxon>Leptospiraceae</taxon>
        <taxon>Leptospira</taxon>
    </lineage>
</organism>
<keyword evidence="2" id="KW-1185">Reference proteome</keyword>
<accession>A0A4R9K8X3</accession>
<proteinExistence type="predicted"/>
<dbReference type="Proteomes" id="UP000297693">
    <property type="component" value="Unassembled WGS sequence"/>
</dbReference>
<dbReference type="EMBL" id="RQGD01000014">
    <property type="protein sequence ID" value="TGL61860.1"/>
    <property type="molecule type" value="Genomic_DNA"/>
</dbReference>
<reference evidence="1" key="1">
    <citation type="journal article" date="2019" name="PLoS Negl. Trop. Dis.">
        <title>Revisiting the worldwide diversity of Leptospira species in the environment.</title>
        <authorList>
            <person name="Vincent A.T."/>
            <person name="Schiettekatte O."/>
            <person name="Bourhy P."/>
            <person name="Veyrier F.J."/>
            <person name="Picardeau M."/>
        </authorList>
    </citation>
    <scope>NUCLEOTIDE SEQUENCE [LARGE SCALE GENOMIC DNA]</scope>
    <source>
        <strain evidence="1">201702476</strain>
    </source>
</reference>